<dbReference type="Pfam" id="PF04218">
    <property type="entry name" value="CENP-B_N"/>
    <property type="match status" value="1"/>
</dbReference>
<dbReference type="PROSITE" id="PS51253">
    <property type="entry name" value="HTH_CENPB"/>
    <property type="match status" value="1"/>
</dbReference>
<keyword evidence="2" id="KW-0539">Nucleus</keyword>
<protein>
    <recommendedName>
        <fullName evidence="4">HTH CENPB-type domain-containing protein</fullName>
    </recommendedName>
</protein>
<evidence type="ECO:0000256" key="3">
    <source>
        <dbReference type="SAM" id="MobiDB-lite"/>
    </source>
</evidence>
<dbReference type="Proteomes" id="UP000703661">
    <property type="component" value="Unassembled WGS sequence"/>
</dbReference>
<feature type="compositionally biased region" description="Polar residues" evidence="3">
    <location>
        <begin position="36"/>
        <end position="53"/>
    </location>
</feature>
<feature type="region of interest" description="Disordered" evidence="3">
    <location>
        <begin position="352"/>
        <end position="372"/>
    </location>
</feature>
<evidence type="ECO:0000259" key="4">
    <source>
        <dbReference type="PROSITE" id="PS51253"/>
    </source>
</evidence>
<dbReference type="Gene3D" id="1.10.10.60">
    <property type="entry name" value="Homeodomain-like"/>
    <property type="match status" value="1"/>
</dbReference>
<dbReference type="InterPro" id="IPR006600">
    <property type="entry name" value="HTH_CenpB_DNA-bd_dom"/>
</dbReference>
<gene>
    <name evidence="5" type="ORF">BGZ80_011145</name>
</gene>
<comment type="caution">
    <text evidence="5">The sequence shown here is derived from an EMBL/GenBank/DDBJ whole genome shotgun (WGS) entry which is preliminary data.</text>
</comment>
<accession>A0A9P6SZ82</accession>
<dbReference type="InterPro" id="IPR007889">
    <property type="entry name" value="HTH_Psq"/>
</dbReference>
<evidence type="ECO:0000256" key="2">
    <source>
        <dbReference type="ARBA" id="ARBA00023242"/>
    </source>
</evidence>
<sequence>MTSYPPTRPSADNSSMFHFVQPNSDMQEADTMASPPESNMQLDMSPGPETTNNGRKEGKYQGRIDITFSKKAAVIRRWKSDPLISKAQLAKECGIPRTTLYGIISRMDKYSSDDESQTRCRSRKPLFPLLEEAAVRWIKYRKTLGVSESDVRSIGIDVLHTMDRLLLAPQPPCKFSPSWIKGFNDRHSKSLETVSVNAVPSSGDKLMDFASTGTRSIEGSDRESIIRNLEGIAKAKFLAWLKNLNEEIGRGSRTAILLLIDLERSPFLDTPTPALEFVTVMVFRSSCSSVPPMRRGIMAEFEGNYNRGPVWNQSTPYVISHNHTELYQELSCNEIFSDGKYKFEGLDYEDDKIEDRDGDKDEDRNENKADSSQASYEIVTNCCRWYFIKRNPTSSSTDFVFRVTQPWVCIMQDDRWADSIFELLQSKYITEH</sequence>
<keyword evidence="1" id="KW-0238">DNA-binding</keyword>
<organism evidence="5 6">
    <name type="scientific">Entomortierella chlamydospora</name>
    <dbReference type="NCBI Taxonomy" id="101097"/>
    <lineage>
        <taxon>Eukaryota</taxon>
        <taxon>Fungi</taxon>
        <taxon>Fungi incertae sedis</taxon>
        <taxon>Mucoromycota</taxon>
        <taxon>Mortierellomycotina</taxon>
        <taxon>Mortierellomycetes</taxon>
        <taxon>Mortierellales</taxon>
        <taxon>Mortierellaceae</taxon>
        <taxon>Entomortierella</taxon>
    </lineage>
</organism>
<evidence type="ECO:0000256" key="1">
    <source>
        <dbReference type="ARBA" id="ARBA00023125"/>
    </source>
</evidence>
<evidence type="ECO:0000313" key="6">
    <source>
        <dbReference type="Proteomes" id="UP000703661"/>
    </source>
</evidence>
<feature type="domain" description="HTH CENPB-type" evidence="4">
    <location>
        <begin position="118"/>
        <end position="193"/>
    </location>
</feature>
<dbReference type="GO" id="GO:0003677">
    <property type="term" value="F:DNA binding"/>
    <property type="evidence" value="ECO:0007669"/>
    <property type="project" value="UniProtKB-KW"/>
</dbReference>
<keyword evidence="6" id="KW-1185">Reference proteome</keyword>
<name>A0A9P6SZ82_9FUNG</name>
<dbReference type="AlphaFoldDB" id="A0A9P6SZ82"/>
<dbReference type="EMBL" id="JAAAID010000860">
    <property type="protein sequence ID" value="KAG0013340.1"/>
    <property type="molecule type" value="Genomic_DNA"/>
</dbReference>
<reference evidence="5" key="1">
    <citation type="journal article" date="2020" name="Fungal Divers.">
        <title>Resolving the Mortierellaceae phylogeny through synthesis of multi-gene phylogenetics and phylogenomics.</title>
        <authorList>
            <person name="Vandepol N."/>
            <person name="Liber J."/>
            <person name="Desiro A."/>
            <person name="Na H."/>
            <person name="Kennedy M."/>
            <person name="Barry K."/>
            <person name="Grigoriev I.V."/>
            <person name="Miller A.N."/>
            <person name="O'Donnell K."/>
            <person name="Stajich J.E."/>
            <person name="Bonito G."/>
        </authorList>
    </citation>
    <scope>NUCLEOTIDE SEQUENCE</scope>
    <source>
        <strain evidence="5">NRRL 2769</strain>
    </source>
</reference>
<proteinExistence type="predicted"/>
<feature type="compositionally biased region" description="Basic and acidic residues" evidence="3">
    <location>
        <begin position="353"/>
        <end position="369"/>
    </location>
</feature>
<feature type="region of interest" description="Disordered" evidence="3">
    <location>
        <begin position="26"/>
        <end position="57"/>
    </location>
</feature>
<evidence type="ECO:0000313" key="5">
    <source>
        <dbReference type="EMBL" id="KAG0013340.1"/>
    </source>
</evidence>